<dbReference type="OrthoDB" id="5569911at2759"/>
<evidence type="ECO:0000256" key="2">
    <source>
        <dbReference type="SAM" id="MobiDB-lite"/>
    </source>
</evidence>
<proteinExistence type="predicted"/>
<evidence type="ECO:0000313" key="5">
    <source>
        <dbReference type="EMBL" id="CAF9911955.1"/>
    </source>
</evidence>
<feature type="compositionally biased region" description="Polar residues" evidence="2">
    <location>
        <begin position="1079"/>
        <end position="1095"/>
    </location>
</feature>
<keyword evidence="6" id="KW-1185">Reference proteome</keyword>
<feature type="region of interest" description="Disordered" evidence="2">
    <location>
        <begin position="38"/>
        <end position="59"/>
    </location>
</feature>
<feature type="compositionally biased region" description="Polar residues" evidence="2">
    <location>
        <begin position="154"/>
        <end position="174"/>
    </location>
</feature>
<feature type="domain" description="Up-regulated during septation protein 1" evidence="3">
    <location>
        <begin position="73"/>
        <end position="209"/>
    </location>
</feature>
<feature type="coiled-coil region" evidence="1">
    <location>
        <begin position="473"/>
        <end position="525"/>
    </location>
</feature>
<evidence type="ECO:0008006" key="7">
    <source>
        <dbReference type="Google" id="ProtNLM"/>
    </source>
</evidence>
<evidence type="ECO:0000313" key="6">
    <source>
        <dbReference type="Proteomes" id="UP000664203"/>
    </source>
</evidence>
<reference evidence="5" key="1">
    <citation type="submission" date="2021-03" db="EMBL/GenBank/DDBJ databases">
        <authorList>
            <person name="Tagirdzhanova G."/>
        </authorList>
    </citation>
    <scope>NUCLEOTIDE SEQUENCE</scope>
</reference>
<accession>A0A8H3EUN3</accession>
<feature type="region of interest" description="Disordered" evidence="2">
    <location>
        <begin position="902"/>
        <end position="940"/>
    </location>
</feature>
<feature type="compositionally biased region" description="Polar residues" evidence="2">
    <location>
        <begin position="913"/>
        <end position="933"/>
    </location>
</feature>
<feature type="domain" description="DUF7801" evidence="4">
    <location>
        <begin position="587"/>
        <end position="735"/>
    </location>
</feature>
<dbReference type="Pfam" id="PF25078">
    <property type="entry name" value="DUF7801"/>
    <property type="match status" value="1"/>
</dbReference>
<feature type="region of interest" description="Disordered" evidence="2">
    <location>
        <begin position="135"/>
        <end position="175"/>
    </location>
</feature>
<name>A0A8H3EUN3_9LECA</name>
<evidence type="ECO:0000256" key="1">
    <source>
        <dbReference type="SAM" id="Coils"/>
    </source>
</evidence>
<dbReference type="Gene3D" id="1.10.287.1490">
    <property type="match status" value="1"/>
</dbReference>
<sequence>MNGHAARSSSSASNYDSRYGTGLHLSSKALLEGYKGSLESTEEARGDRQRFQHTNGSLMRTSELLDTNDPVSMHLLMETAIGDSSQYGLLSFEEVDELKKDISILSTRVDATKRKLAIENKLRDAATSLNRLYTPNSRESVMEGGSKRQRRSVTSKSSASDLLSKTDSEMATSNKKCEDLAQELLRLERRSQELQKRLLEHTAGVLQMTHKGYLENDASRDQADHMNGYHESSEGLPMLNFGSEFDDRSFYQTLDSFLESGDTQTNGKIASAFAEQTESILETERKLWDLNRRLRDSIAQASAGRQMLPAPPAPQRESKIQHDHEVALRGQVEYLEKGLDSMQRSQIDSLQGYKQSAYAAEERLEDLNTQLRGLILRSNLDPDAQYPQPPDISGRSPEEQIAFLGNGLDALEQGVERLKDDGQISTSKGLVHEEKVGQYETALLSLWQNTFSEEDSFSLQAFSANVQSLHTRAKDLHEQKEILGRQIQQQRELNSKSDSEKDAQLAEVTAELEKARNDVESTVRESIEGSNILSAQLAVSKEDKDQLLAELQDKHEIISSLEAHLRTVTTEQEQQVGKTKGLEAKLQEKYAEAEKARTELEDSEGDMVRLQTELTVARAELDGAYGTRAQRAAEVASHPAMQKEIEDLNKHNGALLEELAGLKTQYEAGTAGLNLRVQTLQKELSETIGEYEVMTKSSIEYEKEREHLENTVDTLRDRVEALETQISDGKVESLGVNVPGKPGSRESQGSSNTSTAILKNEFKKMMRETRAENLKVLRASDFYVEQDERRKLEAQLRTLKKDQTPGKSLLSRTHALRCGDPAAANALVDDEFPTKQNSRTVPIIKAMSPMSFLIRKTTDLPPLSLLLIAILILLASTNISSSIIIATAPNKTTSSACTRARMGAASDARSPLEVTTNEARTPTPSPPSGTAKTGPTLRRKSATQALGAYLDSSESYPSPHDSIYEAPIATSQENLNSSPTNDWDNAGWGNANYLTTMTNDDEPPAWLNITMDASGSPVPASFIRSTETVSPKKLTHIPHVLYPITEQSSLATLRPVSVVAHSSAATLRARASGLKRKSFSTSDLPPSPNPMSQRYSPPLSPILTPIQPPHPPPTRSPTPPGLPSFDKPEAFNYRLPPPPARFRDKFRSPTAAEREWLKQTVGLPKGVVMRGEDGVLVRGKFTPVRSGHLPPQRQVHGIYGVPRTASGQGQRMMTGALMDDQPARVVRFENRDRTANHSLRVRNGQVERGAKSKKKTEGGKRKEKWHKNANWFIFCCGLCEEYESGR</sequence>
<organism evidence="5 6">
    <name type="scientific">Alectoria fallacina</name>
    <dbReference type="NCBI Taxonomy" id="1903189"/>
    <lineage>
        <taxon>Eukaryota</taxon>
        <taxon>Fungi</taxon>
        <taxon>Dikarya</taxon>
        <taxon>Ascomycota</taxon>
        <taxon>Pezizomycotina</taxon>
        <taxon>Lecanoromycetes</taxon>
        <taxon>OSLEUM clade</taxon>
        <taxon>Lecanoromycetidae</taxon>
        <taxon>Lecanorales</taxon>
        <taxon>Lecanorineae</taxon>
        <taxon>Parmeliaceae</taxon>
        <taxon>Alectoria</taxon>
    </lineage>
</organism>
<feature type="region of interest" description="Disordered" evidence="2">
    <location>
        <begin position="732"/>
        <end position="753"/>
    </location>
</feature>
<protein>
    <recommendedName>
        <fullName evidence="7">Up-regulated during septation protein 1 domain-containing protein</fullName>
    </recommendedName>
</protein>
<feature type="region of interest" description="Disordered" evidence="2">
    <location>
        <begin position="1071"/>
        <end position="1142"/>
    </location>
</feature>
<keyword evidence="1" id="KW-0175">Coiled coil</keyword>
<gene>
    <name evidence="5" type="ORF">ALECFALPRED_007782</name>
</gene>
<evidence type="ECO:0000259" key="3">
    <source>
        <dbReference type="Pfam" id="PF15456"/>
    </source>
</evidence>
<dbReference type="InterPro" id="IPR029191">
    <property type="entry name" value="Uds1"/>
</dbReference>
<dbReference type="EMBL" id="CAJPDR010000052">
    <property type="protein sequence ID" value="CAF9911955.1"/>
    <property type="molecule type" value="Genomic_DNA"/>
</dbReference>
<dbReference type="Pfam" id="PF15456">
    <property type="entry name" value="Uds1"/>
    <property type="match status" value="1"/>
</dbReference>
<feature type="coiled-coil region" evidence="1">
    <location>
        <begin position="698"/>
        <end position="732"/>
    </location>
</feature>
<dbReference type="Proteomes" id="UP000664203">
    <property type="component" value="Unassembled WGS sequence"/>
</dbReference>
<feature type="region of interest" description="Disordered" evidence="2">
    <location>
        <begin position="1233"/>
        <end position="1262"/>
    </location>
</feature>
<dbReference type="InterPro" id="IPR056703">
    <property type="entry name" value="DUF7801"/>
</dbReference>
<feature type="coiled-coil region" evidence="1">
    <location>
        <begin position="579"/>
        <end position="620"/>
    </location>
</feature>
<evidence type="ECO:0000259" key="4">
    <source>
        <dbReference type="Pfam" id="PF25078"/>
    </source>
</evidence>
<comment type="caution">
    <text evidence="5">The sequence shown here is derived from an EMBL/GenBank/DDBJ whole genome shotgun (WGS) entry which is preliminary data.</text>
</comment>
<feature type="compositionally biased region" description="Pro residues" evidence="2">
    <location>
        <begin position="1106"/>
        <end position="1122"/>
    </location>
</feature>